<evidence type="ECO:0000256" key="2">
    <source>
        <dbReference type="ARBA" id="ARBA00009010"/>
    </source>
</evidence>
<dbReference type="EMBL" id="JALNTZ010000004">
    <property type="protein sequence ID" value="KAJ3657106.1"/>
    <property type="molecule type" value="Genomic_DNA"/>
</dbReference>
<feature type="transmembrane region" description="Helical" evidence="9">
    <location>
        <begin position="110"/>
        <end position="132"/>
    </location>
</feature>
<reference evidence="11" key="1">
    <citation type="journal article" date="2023" name="G3 (Bethesda)">
        <title>Whole genome assemblies of Zophobas morio and Tenebrio molitor.</title>
        <authorList>
            <person name="Kaur S."/>
            <person name="Stinson S.A."/>
            <person name="diCenzo G.C."/>
        </authorList>
    </citation>
    <scope>NUCLEOTIDE SEQUENCE</scope>
    <source>
        <strain evidence="11">QUZm001</strain>
    </source>
</reference>
<accession>A0AA38IKL9</accession>
<comment type="similarity">
    <text evidence="2">Belongs to the membrane-bound acyltransferase family. Sterol o-acyltransferase subfamily.</text>
</comment>
<evidence type="ECO:0000256" key="8">
    <source>
        <dbReference type="ARBA" id="ARBA00023315"/>
    </source>
</evidence>
<dbReference type="Proteomes" id="UP001168821">
    <property type="component" value="Unassembled WGS sequence"/>
</dbReference>
<keyword evidence="6 9" id="KW-1133">Transmembrane helix</keyword>
<feature type="chain" id="PRO_5041207245" description="Sterol O-acyltransferase 1" evidence="10">
    <location>
        <begin position="22"/>
        <end position="288"/>
    </location>
</feature>
<feature type="signal peptide" evidence="10">
    <location>
        <begin position="1"/>
        <end position="21"/>
    </location>
</feature>
<feature type="transmembrane region" description="Helical" evidence="9">
    <location>
        <begin position="239"/>
        <end position="262"/>
    </location>
</feature>
<gene>
    <name evidence="11" type="ORF">Zmor_016134</name>
</gene>
<evidence type="ECO:0000256" key="3">
    <source>
        <dbReference type="ARBA" id="ARBA00022679"/>
    </source>
</evidence>
<proteinExistence type="inferred from homology"/>
<dbReference type="PANTHER" id="PTHR10408:SF8">
    <property type="entry name" value="O-ACYLTRANSFERASE"/>
    <property type="match status" value="1"/>
</dbReference>
<comment type="subcellular location">
    <subcellularLocation>
        <location evidence="1">Endoplasmic reticulum membrane</location>
        <topology evidence="1">Multi-pass membrane protein</topology>
    </subcellularLocation>
</comment>
<evidence type="ECO:0000313" key="11">
    <source>
        <dbReference type="EMBL" id="KAJ3657106.1"/>
    </source>
</evidence>
<keyword evidence="7 9" id="KW-0472">Membrane</keyword>
<dbReference type="GO" id="GO:0008374">
    <property type="term" value="F:O-acyltransferase activity"/>
    <property type="evidence" value="ECO:0007669"/>
    <property type="project" value="InterPro"/>
</dbReference>
<dbReference type="InterPro" id="IPR004299">
    <property type="entry name" value="MBOAT_fam"/>
</dbReference>
<protein>
    <recommendedName>
        <fullName evidence="13">Sterol O-acyltransferase 1</fullName>
    </recommendedName>
</protein>
<keyword evidence="12" id="KW-1185">Reference proteome</keyword>
<feature type="transmembrane region" description="Helical" evidence="9">
    <location>
        <begin position="204"/>
        <end position="227"/>
    </location>
</feature>
<feature type="transmembrane region" description="Helical" evidence="9">
    <location>
        <begin position="62"/>
        <end position="83"/>
    </location>
</feature>
<keyword evidence="3" id="KW-0808">Transferase</keyword>
<evidence type="ECO:0000256" key="5">
    <source>
        <dbReference type="ARBA" id="ARBA00022824"/>
    </source>
</evidence>
<keyword evidence="5" id="KW-0256">Endoplasmic reticulum</keyword>
<dbReference type="PANTHER" id="PTHR10408">
    <property type="entry name" value="STEROL O-ACYLTRANSFERASE"/>
    <property type="match status" value="1"/>
</dbReference>
<keyword evidence="4 9" id="KW-0812">Transmembrane</keyword>
<dbReference type="GO" id="GO:0008203">
    <property type="term" value="P:cholesterol metabolic process"/>
    <property type="evidence" value="ECO:0007669"/>
    <property type="project" value="TreeGrafter"/>
</dbReference>
<evidence type="ECO:0000256" key="1">
    <source>
        <dbReference type="ARBA" id="ARBA00004477"/>
    </source>
</evidence>
<evidence type="ECO:0000313" key="12">
    <source>
        <dbReference type="Proteomes" id="UP001168821"/>
    </source>
</evidence>
<dbReference type="InterPro" id="IPR014371">
    <property type="entry name" value="Oat_ACAT_DAG_ARE"/>
</dbReference>
<evidence type="ECO:0000256" key="10">
    <source>
        <dbReference type="SAM" id="SignalP"/>
    </source>
</evidence>
<evidence type="ECO:0008006" key="13">
    <source>
        <dbReference type="Google" id="ProtNLM"/>
    </source>
</evidence>
<dbReference type="GO" id="GO:0005789">
    <property type="term" value="C:endoplasmic reticulum membrane"/>
    <property type="evidence" value="ECO:0007669"/>
    <property type="project" value="UniProtKB-SubCell"/>
</dbReference>
<dbReference type="AlphaFoldDB" id="A0AA38IKL9"/>
<feature type="transmembrane region" description="Helical" evidence="9">
    <location>
        <begin position="179"/>
        <end position="198"/>
    </location>
</feature>
<dbReference type="Pfam" id="PF03062">
    <property type="entry name" value="MBOAT"/>
    <property type="match status" value="1"/>
</dbReference>
<evidence type="ECO:0000256" key="9">
    <source>
        <dbReference type="SAM" id="Phobius"/>
    </source>
</evidence>
<keyword evidence="10" id="KW-0732">Signal</keyword>
<comment type="caution">
    <text evidence="11">The sequence shown here is derived from an EMBL/GenBank/DDBJ whole genome shotgun (WGS) entry which is preliminary data.</text>
</comment>
<evidence type="ECO:0000256" key="6">
    <source>
        <dbReference type="ARBA" id="ARBA00022989"/>
    </source>
</evidence>
<sequence>MIRLLLILFNLQVRFLMKVHSFVRNKATEADPALKFSNFLYFLFAPTLIYRDHYPRTKTTNWKFVARCFLQCLSVLFIFTVVIMNSYPTPEQWCQKFTPNDILLIVMEKLPYGILVVTGIFFLIFHSVQNLFAEILRFGDRLFYQDWWNAYSFSIWLSKWNKIVQDWLYYYVYRDFREFVCDNGALAKLVVFVVSFGVHEWIMYSWIGGFFPVMFVIFMGVVFPLTFCEFPKWTIFNILVWFCGVFFINLGLLLCAFEHYALLNAPLENPALWELVCPRFITCDCVLR</sequence>
<evidence type="ECO:0000256" key="7">
    <source>
        <dbReference type="ARBA" id="ARBA00023136"/>
    </source>
</evidence>
<name>A0AA38IKL9_9CUCU</name>
<keyword evidence="8" id="KW-0012">Acyltransferase</keyword>
<evidence type="ECO:0000256" key="4">
    <source>
        <dbReference type="ARBA" id="ARBA00022692"/>
    </source>
</evidence>
<organism evidence="11 12">
    <name type="scientific">Zophobas morio</name>
    <dbReference type="NCBI Taxonomy" id="2755281"/>
    <lineage>
        <taxon>Eukaryota</taxon>
        <taxon>Metazoa</taxon>
        <taxon>Ecdysozoa</taxon>
        <taxon>Arthropoda</taxon>
        <taxon>Hexapoda</taxon>
        <taxon>Insecta</taxon>
        <taxon>Pterygota</taxon>
        <taxon>Neoptera</taxon>
        <taxon>Endopterygota</taxon>
        <taxon>Coleoptera</taxon>
        <taxon>Polyphaga</taxon>
        <taxon>Cucujiformia</taxon>
        <taxon>Tenebrionidae</taxon>
        <taxon>Zophobas</taxon>
    </lineage>
</organism>